<feature type="transmembrane region" description="Helical" evidence="1">
    <location>
        <begin position="98"/>
        <end position="116"/>
    </location>
</feature>
<proteinExistence type="predicted"/>
<dbReference type="Proteomes" id="UP000182800">
    <property type="component" value="Unassembled WGS sequence"/>
</dbReference>
<evidence type="ECO:0000313" key="2">
    <source>
        <dbReference type="EMBL" id="KPQ12658.1"/>
    </source>
</evidence>
<evidence type="ECO:0000313" key="4">
    <source>
        <dbReference type="Proteomes" id="UP000050497"/>
    </source>
</evidence>
<accession>A0A0N8KEY8</accession>
<keyword evidence="1" id="KW-1133">Transmembrane helix</keyword>
<reference evidence="3 5" key="2">
    <citation type="submission" date="2016-08" db="EMBL/GenBank/DDBJ databases">
        <authorList>
            <person name="Varghese N."/>
            <person name="Submissions Spin"/>
        </authorList>
    </citation>
    <scope>NUCLEOTIDE SEQUENCE [LARGE SCALE GENOMIC DNA]</scope>
    <source>
        <strain evidence="3 5">HL-109</strain>
    </source>
</reference>
<dbReference type="EMBL" id="LJSX01000001">
    <property type="protein sequence ID" value="KPQ12658.1"/>
    <property type="molecule type" value="Genomic_DNA"/>
</dbReference>
<gene>
    <name evidence="3" type="ORF">GA0071312_3673</name>
    <name evidence="2" type="ORF">HLUCCO17_00760</name>
</gene>
<keyword evidence="1" id="KW-0812">Transmembrane</keyword>
<comment type="caution">
    <text evidence="2">The sequence shown here is derived from an EMBL/GenBank/DDBJ whole genome shotgun (WGS) entry which is preliminary data.</text>
</comment>
<keyword evidence="5" id="KW-1185">Reference proteome</keyword>
<dbReference type="Proteomes" id="UP000050497">
    <property type="component" value="Unassembled WGS sequence"/>
</dbReference>
<sequence>MRFLGRLILLILGLIFAIPAGALTLALGIFSEPAAQELVALIGTAVFDLLFAEAMQNGDPDVVIAEFALGFAFVSLVLLVAPVTFVAISGEVTGTRSVIFYGLVTGLITAAIPWLMRGGFVETAALEAEWRITALLFVTGAVAGFVYWLITGRSAGRRRDPAAGDSTSLRS</sequence>
<dbReference type="RefSeq" id="WP_074446458.1">
    <property type="nucleotide sequence ID" value="NZ_FMBM01000003.1"/>
</dbReference>
<dbReference type="EMBL" id="FMBM01000003">
    <property type="protein sequence ID" value="SCC82665.1"/>
    <property type="molecule type" value="Genomic_DNA"/>
</dbReference>
<dbReference type="OrthoDB" id="8455876at2"/>
<evidence type="ECO:0000313" key="3">
    <source>
        <dbReference type="EMBL" id="SCC82665.1"/>
    </source>
</evidence>
<evidence type="ECO:0000256" key="1">
    <source>
        <dbReference type="SAM" id="Phobius"/>
    </source>
</evidence>
<feature type="transmembrane region" description="Helical" evidence="1">
    <location>
        <begin position="63"/>
        <end position="86"/>
    </location>
</feature>
<evidence type="ECO:0000313" key="5">
    <source>
        <dbReference type="Proteomes" id="UP000182800"/>
    </source>
</evidence>
<dbReference type="AlphaFoldDB" id="A0A0N8KEY8"/>
<name>A0A0N8KEY8_9HYPH</name>
<organism evidence="2 4">
    <name type="scientific">Saliniramus fredricksonii</name>
    <dbReference type="NCBI Taxonomy" id="1653334"/>
    <lineage>
        <taxon>Bacteria</taxon>
        <taxon>Pseudomonadati</taxon>
        <taxon>Pseudomonadota</taxon>
        <taxon>Alphaproteobacteria</taxon>
        <taxon>Hyphomicrobiales</taxon>
        <taxon>Salinarimonadaceae</taxon>
        <taxon>Saliniramus</taxon>
    </lineage>
</organism>
<reference evidence="2 4" key="1">
    <citation type="submission" date="2015-09" db="EMBL/GenBank/DDBJ databases">
        <title>Identification and resolution of microdiversity through metagenomic sequencing of parallel consortia.</title>
        <authorList>
            <person name="Nelson W.C."/>
            <person name="Romine M.F."/>
            <person name="Lindemann S.R."/>
        </authorList>
    </citation>
    <scope>NUCLEOTIDE SEQUENCE [LARGE SCALE GENOMIC DNA]</scope>
    <source>
        <strain evidence="2">HL-109</strain>
    </source>
</reference>
<feature type="transmembrane region" description="Helical" evidence="1">
    <location>
        <begin position="128"/>
        <end position="150"/>
    </location>
</feature>
<protein>
    <submittedName>
        <fullName evidence="2">Uncharacterized protein</fullName>
    </submittedName>
</protein>
<dbReference type="STRING" id="1653334.GA0071312_3673"/>
<keyword evidence="1" id="KW-0472">Membrane</keyword>